<feature type="repeat" description="ANK" evidence="3">
    <location>
        <begin position="47"/>
        <end position="79"/>
    </location>
</feature>
<accession>A0A812JXX1</accession>
<evidence type="ECO:0000256" key="2">
    <source>
        <dbReference type="ARBA" id="ARBA00023043"/>
    </source>
</evidence>
<protein>
    <submittedName>
        <fullName evidence="4">ANK2 protein</fullName>
    </submittedName>
</protein>
<feature type="repeat" description="ANK" evidence="3">
    <location>
        <begin position="1113"/>
        <end position="1145"/>
    </location>
</feature>
<reference evidence="4" key="1">
    <citation type="submission" date="2021-02" db="EMBL/GenBank/DDBJ databases">
        <authorList>
            <person name="Dougan E. K."/>
            <person name="Rhodes N."/>
            <person name="Thang M."/>
            <person name="Chan C."/>
        </authorList>
    </citation>
    <scope>NUCLEOTIDE SEQUENCE</scope>
</reference>
<evidence type="ECO:0000313" key="5">
    <source>
        <dbReference type="Proteomes" id="UP000604046"/>
    </source>
</evidence>
<feature type="repeat" description="ANK" evidence="3">
    <location>
        <begin position="798"/>
        <end position="830"/>
    </location>
</feature>
<dbReference type="PROSITE" id="PS50297">
    <property type="entry name" value="ANK_REP_REGION"/>
    <property type="match status" value="11"/>
</dbReference>
<evidence type="ECO:0000313" key="4">
    <source>
        <dbReference type="EMBL" id="CAE7219299.1"/>
    </source>
</evidence>
<feature type="repeat" description="ANK" evidence="3">
    <location>
        <begin position="1150"/>
        <end position="1182"/>
    </location>
</feature>
<dbReference type="Gene3D" id="1.25.40.20">
    <property type="entry name" value="Ankyrin repeat-containing domain"/>
    <property type="match status" value="7"/>
</dbReference>
<dbReference type="InterPro" id="IPR036770">
    <property type="entry name" value="Ankyrin_rpt-contain_sf"/>
</dbReference>
<feature type="repeat" description="ANK" evidence="3">
    <location>
        <begin position="963"/>
        <end position="995"/>
    </location>
</feature>
<proteinExistence type="predicted"/>
<evidence type="ECO:0000256" key="3">
    <source>
        <dbReference type="PROSITE-ProRule" id="PRU00023"/>
    </source>
</evidence>
<dbReference type="PANTHER" id="PTHR24198">
    <property type="entry name" value="ANKYRIN REPEAT AND PROTEIN KINASE DOMAIN-CONTAINING PROTEIN"/>
    <property type="match status" value="1"/>
</dbReference>
<feature type="repeat" description="ANK" evidence="3">
    <location>
        <begin position="140"/>
        <end position="172"/>
    </location>
</feature>
<feature type="repeat" description="ANK" evidence="3">
    <location>
        <begin position="835"/>
        <end position="867"/>
    </location>
</feature>
<organism evidence="4 5">
    <name type="scientific">Symbiodinium natans</name>
    <dbReference type="NCBI Taxonomy" id="878477"/>
    <lineage>
        <taxon>Eukaryota</taxon>
        <taxon>Sar</taxon>
        <taxon>Alveolata</taxon>
        <taxon>Dinophyceae</taxon>
        <taxon>Suessiales</taxon>
        <taxon>Symbiodiniaceae</taxon>
        <taxon>Symbiodinium</taxon>
    </lineage>
</organism>
<evidence type="ECO:0000256" key="1">
    <source>
        <dbReference type="ARBA" id="ARBA00022737"/>
    </source>
</evidence>
<keyword evidence="1" id="KW-0677">Repeat</keyword>
<feature type="repeat" description="ANK" evidence="3">
    <location>
        <begin position="996"/>
        <end position="1028"/>
    </location>
</feature>
<comment type="caution">
    <text evidence="4">The sequence shown here is derived from an EMBL/GenBank/DDBJ whole genome shotgun (WGS) entry which is preliminary data.</text>
</comment>
<dbReference type="AlphaFoldDB" id="A0A812JXX1"/>
<dbReference type="InterPro" id="IPR002110">
    <property type="entry name" value="Ankyrin_rpt"/>
</dbReference>
<dbReference type="PANTHER" id="PTHR24198:SF165">
    <property type="entry name" value="ANKYRIN REPEAT-CONTAINING PROTEIN-RELATED"/>
    <property type="match status" value="1"/>
</dbReference>
<keyword evidence="5" id="KW-1185">Reference proteome</keyword>
<feature type="repeat" description="ANK" evidence="3">
    <location>
        <begin position="173"/>
        <end position="201"/>
    </location>
</feature>
<dbReference type="PRINTS" id="PR01415">
    <property type="entry name" value="ANKYRIN"/>
</dbReference>
<dbReference type="SMART" id="SM00248">
    <property type="entry name" value="ANK"/>
    <property type="match status" value="22"/>
</dbReference>
<gene>
    <name evidence="4" type="primary">ANK2</name>
    <name evidence="4" type="ORF">SNAT2548_LOCUS7938</name>
</gene>
<dbReference type="Pfam" id="PF13637">
    <property type="entry name" value="Ank_4"/>
    <property type="match status" value="1"/>
</dbReference>
<feature type="repeat" description="ANK" evidence="3">
    <location>
        <begin position="765"/>
        <end position="797"/>
    </location>
</feature>
<dbReference type="EMBL" id="CAJNDS010000569">
    <property type="protein sequence ID" value="CAE7219299.1"/>
    <property type="molecule type" value="Genomic_DNA"/>
</dbReference>
<dbReference type="Pfam" id="PF12796">
    <property type="entry name" value="Ank_2"/>
    <property type="match status" value="5"/>
</dbReference>
<sequence>MLCRVSRSLGSFWSKAQFLDACQHGDAQQVEGFLRQSQDPNVWDPLGRHTVLYQAAWNGHKDIVRLLLEAEASVHTEQREYWDLLAVACSRNHLGIARLLLEARAAISGALPAACSEGHIECISWLLDARADVEQCTWNRPATSLQAASDKGDVEVVGILLQAGADVDAAPNQGDVPLALAAQSGHLVLVQLLLDWGASVDKLVVDSPDFDTGIDDRRPSEPIFYAPALFWACAGGHLQIARLLLEARADVNKPNNHGETPLYVAISGGLLSKSTELYLYLKKLHTGRLDMVALLLESAADVERGNIEGDTPLCTASRGGLVDMVQLLLEARAEVDRADAAGATPLRAIWDGSAQFTYAKDEKACRRLEIARLLLEARADVEKAHGQGMAPWQVATEHSVVVGLLAQVSNCSSSKSGHWGALGSPQQDATAMPSLPSKQVWELGPPSVPVVSVAPLKDYCSLQEQAESWLRGVGGASVSDIANFYINPGLGDPSCPAAQKYEKGLATLRCTHVTQCEFAFRSARNRSEVRSMCWENLDPSRRAWQWQSYGPGEYFSIQPTPLKDEPWGNVRQDSPYLVVFLLLRGSDNTTHCGGLVRVVDSPAHGRMMYCVPLGVLDYNGGGDPETLCLARLLPDRAGFLVLACCNGILCEALLTLSRMELADLEGPQPIIALKRRLQGRCGPTRFRQRLLSEDGHILGDDTRLELLEKLTELLLVLTNFENTTNEQVAALADACGAGDLKVIEGMLQRPQDPNLGDAGVNLEDGGALPLHAAANSGRVEAVTLLLEANADPDSQDEYLQTPLHLAAMEGHAQVAFRLLKANANPDAQALAHDSTGLTPLEAASSGDHVEVAQFLLEARADPNRFSKAHQTPLHRARSLEMIRLLLGAAADVNLGQSKDGKDCHTALDAAAEEGPFARAQLLLDFASEQTKSRALQSASRSGRADVVQLLLLAGAHKFPAHRSHSPPLASAAKRGFLDVARLLLDAGVDVDEATVRNETPLLRACEQGNLSMVRLLLESRADTGKLDDRGRTPLCVAAKGFLLLPRRAGIEIIGLLLQAGASAEKATDLLVAACAKGHVELVSQLLEAGADINSAWCHCGNVRYPCLQQHSHCGWTPLGAAASAGHANAVAVLLQAGADPDLQSQCQHSGTHTPLDRAAARGHVEVARLLLEAGAKVRATGPHSPLAIASWFGHLDVMRLLLAVADHADKTAALVTACLEGHAAQVDIFLQAGVDEGQALKAVTENNRVKALGLMQSHPGSDPSFRSRFEF</sequence>
<dbReference type="SUPFAM" id="SSF48403">
    <property type="entry name" value="Ankyrin repeat"/>
    <property type="match status" value="3"/>
</dbReference>
<dbReference type="PROSITE" id="PS50088">
    <property type="entry name" value="ANK_REPEAT"/>
    <property type="match status" value="12"/>
</dbReference>
<name>A0A812JXX1_9DINO</name>
<dbReference type="Proteomes" id="UP000604046">
    <property type="component" value="Unassembled WGS sequence"/>
</dbReference>
<keyword evidence="2 3" id="KW-0040">ANK repeat</keyword>
<feature type="repeat" description="ANK" evidence="3">
    <location>
        <begin position="308"/>
        <end position="340"/>
    </location>
</feature>
<feature type="repeat" description="ANK" evidence="3">
    <location>
        <begin position="1065"/>
        <end position="1093"/>
    </location>
</feature>
<dbReference type="OrthoDB" id="3246549at2759"/>
<dbReference type="Pfam" id="PF00023">
    <property type="entry name" value="Ank"/>
    <property type="match status" value="1"/>
</dbReference>